<keyword evidence="1" id="KW-0547">Nucleotide-binding</keyword>
<organism evidence="4 6">
    <name type="scientific">Nesidiocoris tenuis</name>
    <dbReference type="NCBI Taxonomy" id="355587"/>
    <lineage>
        <taxon>Eukaryota</taxon>
        <taxon>Metazoa</taxon>
        <taxon>Ecdysozoa</taxon>
        <taxon>Arthropoda</taxon>
        <taxon>Hexapoda</taxon>
        <taxon>Insecta</taxon>
        <taxon>Pterygota</taxon>
        <taxon>Neoptera</taxon>
        <taxon>Paraneoptera</taxon>
        <taxon>Hemiptera</taxon>
        <taxon>Heteroptera</taxon>
        <taxon>Panheteroptera</taxon>
        <taxon>Cimicomorpha</taxon>
        <taxon>Miridae</taxon>
        <taxon>Dicyphina</taxon>
        <taxon>Nesidiocoris</taxon>
    </lineage>
</organism>
<name>A0A6H5HFG3_9HEMI</name>
<protein>
    <submittedName>
        <fullName evidence="4">Uncharacterized protein</fullName>
    </submittedName>
</protein>
<dbReference type="GO" id="GO:0005524">
    <property type="term" value="F:ATP binding"/>
    <property type="evidence" value="ECO:0007669"/>
    <property type="project" value="UniProtKB-KW"/>
</dbReference>
<evidence type="ECO:0000256" key="2">
    <source>
        <dbReference type="ARBA" id="ARBA00022840"/>
    </source>
</evidence>
<feature type="non-terminal residue" evidence="4">
    <location>
        <position position="729"/>
    </location>
</feature>
<feature type="compositionally biased region" description="Basic and acidic residues" evidence="3">
    <location>
        <begin position="463"/>
        <end position="514"/>
    </location>
</feature>
<gene>
    <name evidence="4" type="ORF">NTEN_LOCUS20393</name>
    <name evidence="5" type="ORF">NTEN_LOCUS23646</name>
</gene>
<dbReference type="GO" id="GO:0005634">
    <property type="term" value="C:nucleus"/>
    <property type="evidence" value="ECO:0007669"/>
    <property type="project" value="TreeGrafter"/>
</dbReference>
<reference evidence="4 6" key="1">
    <citation type="submission" date="2020-02" db="EMBL/GenBank/DDBJ databases">
        <authorList>
            <person name="Ferguson B K."/>
        </authorList>
    </citation>
    <scope>NUCLEOTIDE SEQUENCE [LARGE SCALE GENOMIC DNA]</scope>
</reference>
<dbReference type="GO" id="GO:0000055">
    <property type="term" value="P:ribosomal large subunit export from nucleus"/>
    <property type="evidence" value="ECO:0007669"/>
    <property type="project" value="TreeGrafter"/>
</dbReference>
<dbReference type="OrthoDB" id="422220at2759"/>
<feature type="region of interest" description="Disordered" evidence="3">
    <location>
        <begin position="412"/>
        <end position="540"/>
    </location>
</feature>
<dbReference type="PANTHER" id="PTHR48103:SF2">
    <property type="entry name" value="MIDASIN"/>
    <property type="match status" value="1"/>
</dbReference>
<keyword evidence="6" id="KW-1185">Reference proteome</keyword>
<evidence type="ECO:0000313" key="4">
    <source>
        <dbReference type="EMBL" id="CAB0016074.1"/>
    </source>
</evidence>
<evidence type="ECO:0000256" key="3">
    <source>
        <dbReference type="SAM" id="MobiDB-lite"/>
    </source>
</evidence>
<accession>A0A6H5HFG3</accession>
<dbReference type="PANTHER" id="PTHR48103">
    <property type="entry name" value="MIDASIN-RELATED"/>
    <property type="match status" value="1"/>
</dbReference>
<dbReference type="Proteomes" id="UP000479000">
    <property type="component" value="Unassembled WGS sequence"/>
</dbReference>
<feature type="compositionally biased region" description="Basic and acidic residues" evidence="3">
    <location>
        <begin position="434"/>
        <end position="451"/>
    </location>
</feature>
<feature type="compositionally biased region" description="Basic residues" evidence="3">
    <location>
        <begin position="414"/>
        <end position="427"/>
    </location>
</feature>
<dbReference type="EMBL" id="CADCXU010029895">
    <property type="protein sequence ID" value="CAB0016074.1"/>
    <property type="molecule type" value="Genomic_DNA"/>
</dbReference>
<dbReference type="EMBL" id="CADCXU010034824">
    <property type="protein sequence ID" value="CAB0020031.1"/>
    <property type="molecule type" value="Genomic_DNA"/>
</dbReference>
<evidence type="ECO:0000313" key="5">
    <source>
        <dbReference type="EMBL" id="CAB0020031.1"/>
    </source>
</evidence>
<dbReference type="GO" id="GO:0000027">
    <property type="term" value="P:ribosomal large subunit assembly"/>
    <property type="evidence" value="ECO:0007669"/>
    <property type="project" value="TreeGrafter"/>
</dbReference>
<keyword evidence="2" id="KW-0067">ATP-binding</keyword>
<feature type="compositionally biased region" description="Acidic residues" evidence="3">
    <location>
        <begin position="528"/>
        <end position="540"/>
    </location>
</feature>
<dbReference type="GO" id="GO:0030687">
    <property type="term" value="C:preribosome, large subunit precursor"/>
    <property type="evidence" value="ECO:0007669"/>
    <property type="project" value="TreeGrafter"/>
</dbReference>
<evidence type="ECO:0000313" key="6">
    <source>
        <dbReference type="Proteomes" id="UP000479000"/>
    </source>
</evidence>
<sequence>MVDAFKYDDQWQNTFSQITKTLRTAAKLKIEIEKFGRHRIFSKNACPDMTEVVDVLVDAEHADKLDECQRMLSSLVKELLEIIDRFGAEIDGEFSTNPLTICLEKLVSCISSVDTQLLSTLPSCAHEETFAHEFTASLNQLVHNCLITVQNVYKNHVNNTMEKSKDDEHNGTEEEEKFVLEDDHVKEKISERLSADIDNFKIKNVCLQLKQLLLKLSRSGNSADIDQCARATTSRKTFKMKEKKAKEKEPKEGWDWAKAKVKKTCPNRSKVWINSKMRNGLRNIRNRRNTKIARYGAAIRRKKRRTKIWKPKRETRARKRLKKSSAPKTTTIRLAMTIDPTIRNGGSRISRKSTKWRNLRLTMIKSTLITKTPSPKRIRKMKKKRAPKTLKINNKMATTTTSGRTSINLTSSRMRTRIKTAKQKKMIKVTSVKDSTDANKNERKEENRQDQGTEEDDGGAGAAERDQADRGGKRGRAGRDQHSAADKEREDHKRHRPGDSNIERSLGEAKEPVKKKLRTIDSSGEKDEGQEENENDDMAVENDDEADLYQHIKQAKEKSSDTQVVDAATKMEVEGEMVATSSVARGPESTYHTQMNQLTSDYDEYELLSEKDIFRLRQELQDQLASWSQPPEVDEARTAWERLCTVTSGLSRDLCEHLRLVLEPTTASGLKGDFRTGRRINMRKVIPYIASQFRKDKIWLRRSKPSKREYQIVMAIDDSSSMADNQSKE</sequence>
<proteinExistence type="predicted"/>
<dbReference type="AlphaFoldDB" id="A0A6H5HFG3"/>
<evidence type="ECO:0000256" key="1">
    <source>
        <dbReference type="ARBA" id="ARBA00022741"/>
    </source>
</evidence>